<protein>
    <submittedName>
        <fullName evidence="3">Class A beta-lactamase-related serine hydrolase</fullName>
    </submittedName>
</protein>
<feature type="domain" description="Beta-lactamase-related" evidence="2">
    <location>
        <begin position="8"/>
        <end position="331"/>
    </location>
</feature>
<dbReference type="InterPro" id="IPR012338">
    <property type="entry name" value="Beta-lactam/transpept-like"/>
</dbReference>
<accession>A0A7V1EIU5</accession>
<evidence type="ECO:0000256" key="1">
    <source>
        <dbReference type="ARBA" id="ARBA00022801"/>
    </source>
</evidence>
<keyword evidence="1 3" id="KW-0378">Hydrolase</keyword>
<dbReference type="PANTHER" id="PTHR43283:SF11">
    <property type="entry name" value="BETA-LACTAMASE-RELATED DOMAIN-CONTAINING PROTEIN"/>
    <property type="match status" value="1"/>
</dbReference>
<reference evidence="3" key="1">
    <citation type="journal article" date="2020" name="mSystems">
        <title>Genome- and Community-Level Interaction Insights into Carbon Utilization and Element Cycling Functions of Hydrothermarchaeota in Hydrothermal Sediment.</title>
        <authorList>
            <person name="Zhou Z."/>
            <person name="Liu Y."/>
            <person name="Xu W."/>
            <person name="Pan J."/>
            <person name="Luo Z.H."/>
            <person name="Li M."/>
        </authorList>
    </citation>
    <scope>NUCLEOTIDE SEQUENCE [LARGE SCALE GENOMIC DNA]</scope>
    <source>
        <strain evidence="3">SpSt-258</strain>
    </source>
</reference>
<comment type="caution">
    <text evidence="3">The sequence shown here is derived from an EMBL/GenBank/DDBJ whole genome shotgun (WGS) entry which is preliminary data.</text>
</comment>
<dbReference type="PANTHER" id="PTHR43283">
    <property type="entry name" value="BETA-LACTAMASE-RELATED"/>
    <property type="match status" value="1"/>
</dbReference>
<dbReference type="Pfam" id="PF00144">
    <property type="entry name" value="Beta-lactamase"/>
    <property type="match status" value="1"/>
</dbReference>
<dbReference type="EMBL" id="DSKY01000022">
    <property type="protein sequence ID" value="HDY60074.1"/>
    <property type="molecule type" value="Genomic_DNA"/>
</dbReference>
<evidence type="ECO:0000259" key="2">
    <source>
        <dbReference type="Pfam" id="PF00144"/>
    </source>
</evidence>
<evidence type="ECO:0000313" key="3">
    <source>
        <dbReference type="EMBL" id="HDY60074.1"/>
    </source>
</evidence>
<gene>
    <name evidence="3" type="ORF">ENP86_11115</name>
</gene>
<dbReference type="GO" id="GO:0016787">
    <property type="term" value="F:hydrolase activity"/>
    <property type="evidence" value="ECO:0007669"/>
    <property type="project" value="UniProtKB-KW"/>
</dbReference>
<dbReference type="InterPro" id="IPR050789">
    <property type="entry name" value="Diverse_Enzym_Activities"/>
</dbReference>
<dbReference type="InterPro" id="IPR001466">
    <property type="entry name" value="Beta-lactam-related"/>
</dbReference>
<dbReference type="AlphaFoldDB" id="A0A7V1EIU5"/>
<sequence>MISLRLEEYLRNCIREGKIPGTVLWVGDDRRIYYFEALGNAQVIPKQIRVNKDTIFDLASITKPLCTAMAVMLLFEDKEIKLNDQVEKYLLEFKNSLTGKRTIKQLLTHTSGLPAWYPLYILPENKSIDYLRNAGTKDNKVVYSCLGYVILSIIIERITHLNLAEYCAKNIFKKLGLKNTFFNPPKEIKNIAPTELGNEHEKEKAKEFGDISKIRWRDYLIKGEVHDGNCFYAFNGVSGNAGLFSNAEDLSRILKAYLQGGIVRPGTLKMMIKDYTGGNEKRGLGWWVNPYPGILSDSAFGHTGFTGTMVMVEPKKNLIIILLANSVHPVVRLGIMPEIRRKVIQIIVSSLKQKKSKA</sequence>
<name>A0A7V1EIU5_UNCW3</name>
<dbReference type="Gene3D" id="3.40.710.10">
    <property type="entry name" value="DD-peptidase/beta-lactamase superfamily"/>
    <property type="match status" value="1"/>
</dbReference>
<organism evidence="3">
    <name type="scientific">candidate division WOR-3 bacterium</name>
    <dbReference type="NCBI Taxonomy" id="2052148"/>
    <lineage>
        <taxon>Bacteria</taxon>
        <taxon>Bacteria division WOR-3</taxon>
    </lineage>
</organism>
<proteinExistence type="predicted"/>
<dbReference type="SUPFAM" id="SSF56601">
    <property type="entry name" value="beta-lactamase/transpeptidase-like"/>
    <property type="match status" value="1"/>
</dbReference>